<keyword evidence="2" id="KW-1185">Reference proteome</keyword>
<accession>A0A9N9F6K1</accession>
<organism evidence="1 2">
    <name type="scientific">Funneliformis caledonium</name>
    <dbReference type="NCBI Taxonomy" id="1117310"/>
    <lineage>
        <taxon>Eukaryota</taxon>
        <taxon>Fungi</taxon>
        <taxon>Fungi incertae sedis</taxon>
        <taxon>Mucoromycota</taxon>
        <taxon>Glomeromycotina</taxon>
        <taxon>Glomeromycetes</taxon>
        <taxon>Glomerales</taxon>
        <taxon>Glomeraceae</taxon>
        <taxon>Funneliformis</taxon>
    </lineage>
</organism>
<protein>
    <submittedName>
        <fullName evidence="1">15395_t:CDS:1</fullName>
    </submittedName>
</protein>
<proteinExistence type="predicted"/>
<reference evidence="1" key="1">
    <citation type="submission" date="2021-06" db="EMBL/GenBank/DDBJ databases">
        <authorList>
            <person name="Kallberg Y."/>
            <person name="Tangrot J."/>
            <person name="Rosling A."/>
        </authorList>
    </citation>
    <scope>NUCLEOTIDE SEQUENCE</scope>
    <source>
        <strain evidence="1">UK204</strain>
    </source>
</reference>
<dbReference type="Proteomes" id="UP000789570">
    <property type="component" value="Unassembled WGS sequence"/>
</dbReference>
<sequence>MSDNINKELLSDTTTLEGLEGKENLYIGLYINFNNKFYLRNIQQLKSQIGVSYFY</sequence>
<evidence type="ECO:0000313" key="1">
    <source>
        <dbReference type="EMBL" id="CAG8512669.1"/>
    </source>
</evidence>
<dbReference type="EMBL" id="CAJVPQ010000818">
    <property type="protein sequence ID" value="CAG8512669.1"/>
    <property type="molecule type" value="Genomic_DNA"/>
</dbReference>
<comment type="caution">
    <text evidence="1">The sequence shown here is derived from an EMBL/GenBank/DDBJ whole genome shotgun (WGS) entry which is preliminary data.</text>
</comment>
<dbReference type="AlphaFoldDB" id="A0A9N9F6K1"/>
<name>A0A9N9F6K1_9GLOM</name>
<evidence type="ECO:0000313" key="2">
    <source>
        <dbReference type="Proteomes" id="UP000789570"/>
    </source>
</evidence>
<gene>
    <name evidence="1" type="ORF">FCALED_LOCUS4279</name>
</gene>